<evidence type="ECO:0000313" key="2">
    <source>
        <dbReference type="Proteomes" id="UP000018817"/>
    </source>
</evidence>
<accession>W2RBE7</accession>
<dbReference type="VEuPathDB" id="FungiDB:PPTG_20940"/>
<dbReference type="Proteomes" id="UP000018817">
    <property type="component" value="Unassembled WGS sequence"/>
</dbReference>
<evidence type="ECO:0000313" key="1">
    <source>
        <dbReference type="EMBL" id="ETN22571.1"/>
    </source>
</evidence>
<dbReference type="EMBL" id="KI669562">
    <property type="protein sequence ID" value="ETN22571.1"/>
    <property type="molecule type" value="Genomic_DNA"/>
</dbReference>
<dbReference type="RefSeq" id="XP_008892615.1">
    <property type="nucleotide sequence ID" value="XM_008894367.1"/>
</dbReference>
<name>W2RBE7_PHYN3</name>
<dbReference type="AlphaFoldDB" id="W2RBE7"/>
<reference evidence="1 2" key="2">
    <citation type="submission" date="2013-11" db="EMBL/GenBank/DDBJ databases">
        <title>The Genome Sequence of Phytophthora parasitica INRA-310.</title>
        <authorList>
            <consortium name="The Broad Institute Genomics Platform"/>
            <person name="Russ C."/>
            <person name="Tyler B."/>
            <person name="Panabieres F."/>
            <person name="Shan W."/>
            <person name="Tripathy S."/>
            <person name="Grunwald N."/>
            <person name="Machado M."/>
            <person name="Johnson C.S."/>
            <person name="Arredondo F."/>
            <person name="Hong C."/>
            <person name="Coffey M."/>
            <person name="Young S.K."/>
            <person name="Zeng Q."/>
            <person name="Gargeya S."/>
            <person name="Fitzgerald M."/>
            <person name="Abouelleil A."/>
            <person name="Alvarado L."/>
            <person name="Chapman S.B."/>
            <person name="Gainer-Dewar J."/>
            <person name="Goldberg J."/>
            <person name="Griggs A."/>
            <person name="Gujja S."/>
            <person name="Hansen M."/>
            <person name="Howarth C."/>
            <person name="Imamovic A."/>
            <person name="Ireland A."/>
            <person name="Larimer J."/>
            <person name="McCowan C."/>
            <person name="Murphy C."/>
            <person name="Pearson M."/>
            <person name="Poon T.W."/>
            <person name="Priest M."/>
            <person name="Roberts A."/>
            <person name="Saif S."/>
            <person name="Shea T."/>
            <person name="Sykes S."/>
            <person name="Wortman J."/>
            <person name="Nusbaum C."/>
            <person name="Birren B."/>
        </authorList>
    </citation>
    <scope>NUCLEOTIDE SEQUENCE [LARGE SCALE GENOMIC DNA]</scope>
    <source>
        <strain evidence="1 2">INRA-310</strain>
    </source>
</reference>
<organism evidence="1 2">
    <name type="scientific">Phytophthora nicotianae (strain INRA-310)</name>
    <name type="common">Phytophthora parasitica</name>
    <dbReference type="NCBI Taxonomy" id="761204"/>
    <lineage>
        <taxon>Eukaryota</taxon>
        <taxon>Sar</taxon>
        <taxon>Stramenopiles</taxon>
        <taxon>Oomycota</taxon>
        <taxon>Peronosporomycetes</taxon>
        <taxon>Peronosporales</taxon>
        <taxon>Peronosporaceae</taxon>
        <taxon>Phytophthora</taxon>
    </lineage>
</organism>
<dbReference type="GeneID" id="20189539"/>
<sequence>MSLPRSSADMVRHGPSNASRAAATAASMSALIASDTSAIFSSVAGLNVSKVRPLAEGTNSPLISRLVCLTATLDENWRDNITGDALAAVMLVAWEKALAWTRGRVRRMWRCIGFCIGVA</sequence>
<protein>
    <submittedName>
        <fullName evidence="1">Uncharacterized protein</fullName>
    </submittedName>
</protein>
<proteinExistence type="predicted"/>
<reference evidence="2" key="1">
    <citation type="submission" date="2011-12" db="EMBL/GenBank/DDBJ databases">
        <authorList>
            <consortium name="The Broad Institute Genome Sequencing Platform"/>
            <person name="Russ C."/>
            <person name="Tyler B."/>
            <person name="Panabieres F."/>
            <person name="Shan W."/>
            <person name="Tripathy S."/>
            <person name="Grunwald N."/>
            <person name="Machado M."/>
            <person name="Young S.K."/>
            <person name="Zeng Q."/>
            <person name="Gargeya S."/>
            <person name="Fitzgerald M."/>
            <person name="Haas B."/>
            <person name="Abouelleil A."/>
            <person name="Alvarado L."/>
            <person name="Arachchi H.M."/>
            <person name="Berlin A."/>
            <person name="Chapman S.B."/>
            <person name="Gearin G."/>
            <person name="Goldberg J."/>
            <person name="Griggs A."/>
            <person name="Gujja S."/>
            <person name="Hansen M."/>
            <person name="Heiman D."/>
            <person name="Howarth C."/>
            <person name="Larimer J."/>
            <person name="Lui A."/>
            <person name="MacDonald P.J.P."/>
            <person name="McCowen C."/>
            <person name="Montmayeur A."/>
            <person name="Murphy C."/>
            <person name="Neiman D."/>
            <person name="Pearson M."/>
            <person name="Priest M."/>
            <person name="Roberts A."/>
            <person name="Saif S."/>
            <person name="Shea T."/>
            <person name="Sisk P."/>
            <person name="Stolte C."/>
            <person name="Sykes S."/>
            <person name="Wortman J."/>
            <person name="Nusbaum C."/>
            <person name="Birren B."/>
        </authorList>
    </citation>
    <scope>NUCLEOTIDE SEQUENCE [LARGE SCALE GENOMIC DNA]</scope>
    <source>
        <strain evidence="2">INRA-310</strain>
    </source>
</reference>
<gene>
    <name evidence="1" type="ORF">PPTG_20940</name>
</gene>